<evidence type="ECO:0000256" key="2">
    <source>
        <dbReference type="ARBA" id="ARBA00022475"/>
    </source>
</evidence>
<dbReference type="InterPro" id="IPR000276">
    <property type="entry name" value="GPCR_Rhodpsn"/>
</dbReference>
<evidence type="ECO:0000313" key="12">
    <source>
        <dbReference type="Proteomes" id="UP000694888"/>
    </source>
</evidence>
<keyword evidence="4 10" id="KW-1133">Transmembrane helix</keyword>
<dbReference type="Proteomes" id="UP000694888">
    <property type="component" value="Unplaced"/>
</dbReference>
<dbReference type="PRINTS" id="PR00237">
    <property type="entry name" value="GPCRRHODOPSN"/>
</dbReference>
<evidence type="ECO:0000256" key="7">
    <source>
        <dbReference type="ARBA" id="ARBA00023170"/>
    </source>
</evidence>
<accession>A0ABM0JPZ2</accession>
<dbReference type="RefSeq" id="XP_005098819.1">
    <property type="nucleotide sequence ID" value="XM_005098762.3"/>
</dbReference>
<evidence type="ECO:0000256" key="6">
    <source>
        <dbReference type="ARBA" id="ARBA00023136"/>
    </source>
</evidence>
<name>A0ABM0JPZ2_APLCA</name>
<dbReference type="Pfam" id="PF00001">
    <property type="entry name" value="7tm_1"/>
    <property type="match status" value="1"/>
</dbReference>
<keyword evidence="12" id="KW-1185">Reference proteome</keyword>
<comment type="similarity">
    <text evidence="9">Belongs to the G-protein coupled receptor 1 family.</text>
</comment>
<dbReference type="Gene3D" id="1.20.1070.10">
    <property type="entry name" value="Rhodopsin 7-helix transmembrane proteins"/>
    <property type="match status" value="1"/>
</dbReference>
<feature type="transmembrane region" description="Helical" evidence="10">
    <location>
        <begin position="20"/>
        <end position="44"/>
    </location>
</feature>
<dbReference type="GeneID" id="101854018"/>
<feature type="transmembrane region" description="Helical" evidence="10">
    <location>
        <begin position="56"/>
        <end position="79"/>
    </location>
</feature>
<organism evidence="12 13">
    <name type="scientific">Aplysia californica</name>
    <name type="common">California sea hare</name>
    <dbReference type="NCBI Taxonomy" id="6500"/>
    <lineage>
        <taxon>Eukaryota</taxon>
        <taxon>Metazoa</taxon>
        <taxon>Spiralia</taxon>
        <taxon>Lophotrochozoa</taxon>
        <taxon>Mollusca</taxon>
        <taxon>Gastropoda</taxon>
        <taxon>Heterobranchia</taxon>
        <taxon>Euthyneura</taxon>
        <taxon>Tectipleura</taxon>
        <taxon>Aplysiida</taxon>
        <taxon>Aplysioidea</taxon>
        <taxon>Aplysiidae</taxon>
        <taxon>Aplysia</taxon>
    </lineage>
</organism>
<keyword evidence="7 9" id="KW-0675">Receptor</keyword>
<dbReference type="PROSITE" id="PS00237">
    <property type="entry name" value="G_PROTEIN_RECEP_F1_1"/>
    <property type="match status" value="1"/>
</dbReference>
<proteinExistence type="inferred from homology"/>
<protein>
    <submittedName>
        <fullName evidence="13">Melanopsin-like</fullName>
    </submittedName>
</protein>
<evidence type="ECO:0000256" key="5">
    <source>
        <dbReference type="ARBA" id="ARBA00023040"/>
    </source>
</evidence>
<feature type="domain" description="G-protein coupled receptors family 1 profile" evidence="11">
    <location>
        <begin position="36"/>
        <end position="289"/>
    </location>
</feature>
<keyword evidence="2" id="KW-1003">Cell membrane</keyword>
<keyword evidence="6 10" id="KW-0472">Membrane</keyword>
<evidence type="ECO:0000313" key="13">
    <source>
        <dbReference type="RefSeq" id="XP_005098819.1"/>
    </source>
</evidence>
<feature type="transmembrane region" description="Helical" evidence="10">
    <location>
        <begin position="270"/>
        <end position="292"/>
    </location>
</feature>
<evidence type="ECO:0000256" key="4">
    <source>
        <dbReference type="ARBA" id="ARBA00022989"/>
    </source>
</evidence>
<keyword evidence="8 9" id="KW-0807">Transducer</keyword>
<keyword evidence="5 9" id="KW-0297">G-protein coupled receptor</keyword>
<dbReference type="InterPro" id="IPR017452">
    <property type="entry name" value="GPCR_Rhodpsn_7TM"/>
</dbReference>
<dbReference type="SUPFAM" id="SSF81321">
    <property type="entry name" value="Family A G protein-coupled receptor-like"/>
    <property type="match status" value="1"/>
</dbReference>
<evidence type="ECO:0000259" key="11">
    <source>
        <dbReference type="PROSITE" id="PS50262"/>
    </source>
</evidence>
<keyword evidence="3 9" id="KW-0812">Transmembrane</keyword>
<dbReference type="InterPro" id="IPR050569">
    <property type="entry name" value="TAAR"/>
</dbReference>
<dbReference type="PANTHER" id="PTHR24249">
    <property type="entry name" value="HISTAMINE RECEPTOR-RELATED G-PROTEIN COUPLED RECEPTOR"/>
    <property type="match status" value="1"/>
</dbReference>
<feature type="transmembrane region" description="Helical" evidence="10">
    <location>
        <begin position="91"/>
        <end position="116"/>
    </location>
</feature>
<feature type="transmembrane region" description="Helical" evidence="10">
    <location>
        <begin position="178"/>
        <end position="199"/>
    </location>
</feature>
<evidence type="ECO:0000256" key="3">
    <source>
        <dbReference type="ARBA" id="ARBA00022692"/>
    </source>
</evidence>
<evidence type="ECO:0000256" key="8">
    <source>
        <dbReference type="ARBA" id="ARBA00023224"/>
    </source>
</evidence>
<feature type="transmembrane region" description="Helical" evidence="10">
    <location>
        <begin position="237"/>
        <end position="264"/>
    </location>
</feature>
<evidence type="ECO:0000256" key="10">
    <source>
        <dbReference type="SAM" id="Phobius"/>
    </source>
</evidence>
<comment type="subcellular location">
    <subcellularLocation>
        <location evidence="1">Cell membrane</location>
        <topology evidence="1">Multi-pass membrane protein</topology>
    </subcellularLocation>
</comment>
<evidence type="ECO:0000256" key="9">
    <source>
        <dbReference type="RuleBase" id="RU000688"/>
    </source>
</evidence>
<evidence type="ECO:0000256" key="1">
    <source>
        <dbReference type="ARBA" id="ARBA00004651"/>
    </source>
</evidence>
<dbReference type="SMART" id="SM01381">
    <property type="entry name" value="7TM_GPCR_Srsx"/>
    <property type="match status" value="1"/>
</dbReference>
<dbReference type="PROSITE" id="PS50262">
    <property type="entry name" value="G_PROTEIN_RECEP_F1_2"/>
    <property type="match status" value="1"/>
</dbReference>
<sequence>MASDPGHEPSCALGSRQSMIIVSTIYICLGVFIFFENIITIMAIRRTPSLHTNPNLYMFSLAVSDVLVGATAIFLGSFVNPTVQDRVTSTFPYLASLAVTFGMVSLSFAHMAVIAVDRYIYIGKPYLYERCITRRVIFFQILCLWVSGAVYTIAPMIVYREVNVGFCILIDLPPEYTLYAIGIAYFILLVVVLIAYYKIARVVLQHRRSIANQTISLDRTGEDLRNRKRQTSALKSVRFFAVVFGFFFGFTLPTVFCMYIESVVDLPYELYAFLIFIAPANSSMNTLVFALMNKEFRKAVKKIFVDLRCLKVYESSF</sequence>
<gene>
    <name evidence="13" type="primary">LOC101854018</name>
</gene>
<reference evidence="13" key="1">
    <citation type="submission" date="2025-08" db="UniProtKB">
        <authorList>
            <consortium name="RefSeq"/>
        </authorList>
    </citation>
    <scope>IDENTIFICATION</scope>
</reference>
<feature type="transmembrane region" description="Helical" evidence="10">
    <location>
        <begin position="137"/>
        <end position="158"/>
    </location>
</feature>